<gene>
    <name evidence="6" type="primary">LOC106817255</name>
</gene>
<feature type="region of interest" description="Disordered" evidence="3">
    <location>
        <begin position="1"/>
        <end position="22"/>
    </location>
</feature>
<feature type="region of interest" description="Disordered" evidence="3">
    <location>
        <begin position="458"/>
        <end position="486"/>
    </location>
</feature>
<organism evidence="5 6">
    <name type="scientific">Priapulus caudatus</name>
    <name type="common">Priapulid worm</name>
    <dbReference type="NCBI Taxonomy" id="37621"/>
    <lineage>
        <taxon>Eukaryota</taxon>
        <taxon>Metazoa</taxon>
        <taxon>Ecdysozoa</taxon>
        <taxon>Scalidophora</taxon>
        <taxon>Priapulida</taxon>
        <taxon>Priapulimorpha</taxon>
        <taxon>Priapulimorphida</taxon>
        <taxon>Priapulidae</taxon>
        <taxon>Priapulus</taxon>
    </lineage>
</organism>
<dbReference type="InterPro" id="IPR033742">
    <property type="entry name" value="IQSEC_PH"/>
</dbReference>
<evidence type="ECO:0000313" key="5">
    <source>
        <dbReference type="Proteomes" id="UP000695022"/>
    </source>
</evidence>
<proteinExistence type="predicted"/>
<feature type="compositionally biased region" description="Low complexity" evidence="3">
    <location>
        <begin position="1"/>
        <end position="15"/>
    </location>
</feature>
<evidence type="ECO:0000256" key="3">
    <source>
        <dbReference type="SAM" id="MobiDB-lite"/>
    </source>
</evidence>
<dbReference type="GeneID" id="106817255"/>
<dbReference type="Gene3D" id="2.30.29.30">
    <property type="entry name" value="Pleckstrin-homology domain (PH domain)/Phosphotyrosine-binding domain (PTB)"/>
    <property type="match status" value="1"/>
</dbReference>
<evidence type="ECO:0000259" key="4">
    <source>
        <dbReference type="Pfam" id="PF16453"/>
    </source>
</evidence>
<protein>
    <submittedName>
        <fullName evidence="6">IQ motif and SEC7 domain-containing protein 1-like</fullName>
    </submittedName>
</protein>
<sequence>MVGLSSSAGNTPSSSPLMPPGGAHLRANNWTYVNGGGRIKRSQTLSGTYELSDDLQAKQSVSFVGHQVEILERKYGGHLRARLAARVIQRAYRRHTMARQFRSMRAAKHDRRQSRRFYSMQEPIASSASASATAQPPGSAAVALETWYSESAFVRTESRHTVRVLERSELVLLPSTARGRRRYDHATAREEEEDGEEVDLRCKSMSLDRNMKLTGPAAWMTGGLLPAAREDSTSLLLTDSPRAKAGVYAIAIQGHGSETSADHTSQGLNGEQTIVRVEETVGGASFVRERGEERTSADHTSQVLKVEQTIVGSKKPKLAAPHRRLVCYCRLYEVPDPNKKEKPGLHQREIFLFNDIIVNTPCISEMSNVYFDSNRQFLAIQLNHANGLRLAQAVDGKTLITFNSKNEQDRAKFTEDLRESILEMNEDGSLRMRTSLQKHKMAVITRKEHAFQPRLRRRCRRGDATATTTKARRRSGLAGREKPGSG</sequence>
<dbReference type="PROSITE" id="PS50096">
    <property type="entry name" value="IQ"/>
    <property type="match status" value="1"/>
</dbReference>
<feature type="domain" description="IQ motif and SEC7" evidence="4">
    <location>
        <begin position="314"/>
        <end position="439"/>
    </location>
</feature>
<reference evidence="6" key="1">
    <citation type="submission" date="2025-08" db="UniProtKB">
        <authorList>
            <consortium name="RefSeq"/>
        </authorList>
    </citation>
    <scope>IDENTIFICATION</scope>
</reference>
<keyword evidence="5" id="KW-1185">Reference proteome</keyword>
<dbReference type="PANTHER" id="PTHR10663:SF342">
    <property type="entry name" value="FI21420P1"/>
    <property type="match status" value="1"/>
</dbReference>
<dbReference type="InterPro" id="IPR011993">
    <property type="entry name" value="PH-like_dom_sf"/>
</dbReference>
<keyword evidence="2" id="KW-0963">Cytoplasm</keyword>
<evidence type="ECO:0000313" key="6">
    <source>
        <dbReference type="RefSeq" id="XP_014677401.1"/>
    </source>
</evidence>
<dbReference type="SUPFAM" id="SSF50729">
    <property type="entry name" value="PH domain-like"/>
    <property type="match status" value="1"/>
</dbReference>
<dbReference type="PANTHER" id="PTHR10663">
    <property type="entry name" value="GUANYL-NUCLEOTIDE EXCHANGE FACTOR"/>
    <property type="match status" value="1"/>
</dbReference>
<feature type="non-terminal residue" evidence="6">
    <location>
        <position position="486"/>
    </location>
</feature>
<evidence type="ECO:0000256" key="1">
    <source>
        <dbReference type="ARBA" id="ARBA00004496"/>
    </source>
</evidence>
<dbReference type="Pfam" id="PF16453">
    <property type="entry name" value="IQ_SEC7_PH"/>
    <property type="match status" value="1"/>
</dbReference>
<comment type="subcellular location">
    <subcellularLocation>
        <location evidence="1">Cytoplasm</location>
    </subcellularLocation>
</comment>
<name>A0ABM1EYY0_PRICU</name>
<accession>A0ABM1EYY0</accession>
<evidence type="ECO:0000256" key="2">
    <source>
        <dbReference type="ARBA" id="ARBA00022490"/>
    </source>
</evidence>
<dbReference type="Proteomes" id="UP000695022">
    <property type="component" value="Unplaced"/>
</dbReference>
<dbReference type="RefSeq" id="XP_014677401.1">
    <property type="nucleotide sequence ID" value="XM_014821915.1"/>
</dbReference>